<sequence>MTLCPRLKGFLGRDLHNRQSSFQKFVHDTSSALMLGSQIRVLTSIRPIPISKRRYIIKGVTINRASTIHDRMASTTSNAEQKDQPDSKGWSATQYSQKASFVYSAEFTAPVLDLLGAKPGEKILDIGCGSGELTLQLQQVMEQAEGGVVVGTDFSESMLKKAKQIGVKHTFIADAQELELPKDDSDIPEQFDAVFSNATLQWCKRDPLGVLTRVRGVLKPQGRFVADFSGFMSMIGIRAALHEVVRSRGGDPEKCDPWYFPSVDEYQALLTTAGFETKHISLTPRITPLPNGLYDWLSVFARTSFLREFSDEEAAQIMKEVEDRCRGDCQDVNGKWAMISARLRVSAVSKE</sequence>
<keyword evidence="4" id="KW-1185">Reference proteome</keyword>
<dbReference type="Proteomes" id="UP000467700">
    <property type="component" value="Unassembled WGS sequence"/>
</dbReference>
<dbReference type="Pfam" id="PF13847">
    <property type="entry name" value="Methyltransf_31"/>
    <property type="match status" value="1"/>
</dbReference>
<name>A0A8S0VXV6_CYCAE</name>
<dbReference type="SUPFAM" id="SSF53335">
    <property type="entry name" value="S-adenosyl-L-methionine-dependent methyltransferases"/>
    <property type="match status" value="1"/>
</dbReference>
<reference evidence="3 4" key="1">
    <citation type="submission" date="2020-01" db="EMBL/GenBank/DDBJ databases">
        <authorList>
            <person name="Gupta K D."/>
        </authorList>
    </citation>
    <scope>NUCLEOTIDE SEQUENCE [LARGE SCALE GENOMIC DNA]</scope>
</reference>
<evidence type="ECO:0000313" key="3">
    <source>
        <dbReference type="EMBL" id="CAA7261441.1"/>
    </source>
</evidence>
<dbReference type="OrthoDB" id="10017101at2759"/>
<evidence type="ECO:0000259" key="2">
    <source>
        <dbReference type="Pfam" id="PF13847"/>
    </source>
</evidence>
<gene>
    <name evidence="3" type="ORF">AAE3_LOCUS3719</name>
</gene>
<dbReference type="AlphaFoldDB" id="A0A8S0VXV6"/>
<evidence type="ECO:0000256" key="1">
    <source>
        <dbReference type="SAM" id="MobiDB-lite"/>
    </source>
</evidence>
<comment type="caution">
    <text evidence="3">The sequence shown here is derived from an EMBL/GenBank/DDBJ whole genome shotgun (WGS) entry which is preliminary data.</text>
</comment>
<feature type="region of interest" description="Disordered" evidence="1">
    <location>
        <begin position="71"/>
        <end position="90"/>
    </location>
</feature>
<proteinExistence type="predicted"/>
<protein>
    <recommendedName>
        <fullName evidence="2">Methyltransferase domain-containing protein</fullName>
    </recommendedName>
</protein>
<dbReference type="Gene3D" id="3.40.50.150">
    <property type="entry name" value="Vaccinia Virus protein VP39"/>
    <property type="match status" value="1"/>
</dbReference>
<dbReference type="InterPro" id="IPR029063">
    <property type="entry name" value="SAM-dependent_MTases_sf"/>
</dbReference>
<dbReference type="InterPro" id="IPR025714">
    <property type="entry name" value="Methyltranfer_dom"/>
</dbReference>
<dbReference type="CDD" id="cd02440">
    <property type="entry name" value="AdoMet_MTases"/>
    <property type="match status" value="1"/>
</dbReference>
<feature type="domain" description="Methyltransferase" evidence="2">
    <location>
        <begin position="118"/>
        <end position="226"/>
    </location>
</feature>
<dbReference type="PANTHER" id="PTHR43861">
    <property type="entry name" value="TRANS-ACONITATE 2-METHYLTRANSFERASE-RELATED"/>
    <property type="match status" value="1"/>
</dbReference>
<accession>A0A8S0VXV6</accession>
<dbReference type="EMBL" id="CACVBS010000033">
    <property type="protein sequence ID" value="CAA7261441.1"/>
    <property type="molecule type" value="Genomic_DNA"/>
</dbReference>
<dbReference type="PANTHER" id="PTHR43861:SF1">
    <property type="entry name" value="TRANS-ACONITATE 2-METHYLTRANSFERASE"/>
    <property type="match status" value="1"/>
</dbReference>
<evidence type="ECO:0000313" key="4">
    <source>
        <dbReference type="Proteomes" id="UP000467700"/>
    </source>
</evidence>
<organism evidence="3 4">
    <name type="scientific">Cyclocybe aegerita</name>
    <name type="common">Black poplar mushroom</name>
    <name type="synonym">Agrocybe aegerita</name>
    <dbReference type="NCBI Taxonomy" id="1973307"/>
    <lineage>
        <taxon>Eukaryota</taxon>
        <taxon>Fungi</taxon>
        <taxon>Dikarya</taxon>
        <taxon>Basidiomycota</taxon>
        <taxon>Agaricomycotina</taxon>
        <taxon>Agaricomycetes</taxon>
        <taxon>Agaricomycetidae</taxon>
        <taxon>Agaricales</taxon>
        <taxon>Agaricineae</taxon>
        <taxon>Bolbitiaceae</taxon>
        <taxon>Cyclocybe</taxon>
    </lineage>
</organism>